<comment type="caution">
    <text evidence="2">The sequence shown here is derived from an EMBL/GenBank/DDBJ whole genome shotgun (WGS) entry which is preliminary data.</text>
</comment>
<feature type="region of interest" description="Disordered" evidence="1">
    <location>
        <begin position="107"/>
        <end position="138"/>
    </location>
</feature>
<dbReference type="EMBL" id="CAKOFQ010006849">
    <property type="protein sequence ID" value="CAH1976602.1"/>
    <property type="molecule type" value="Genomic_DNA"/>
</dbReference>
<keyword evidence="3" id="KW-1185">Reference proteome</keyword>
<proteinExistence type="predicted"/>
<name>A0A9P0PEC8_ACAOB</name>
<evidence type="ECO:0000313" key="3">
    <source>
        <dbReference type="Proteomes" id="UP001152888"/>
    </source>
</evidence>
<dbReference type="OrthoDB" id="5034579at2759"/>
<feature type="compositionally biased region" description="Polar residues" evidence="1">
    <location>
        <begin position="122"/>
        <end position="138"/>
    </location>
</feature>
<evidence type="ECO:0000313" key="2">
    <source>
        <dbReference type="EMBL" id="CAH1976602.1"/>
    </source>
</evidence>
<protein>
    <submittedName>
        <fullName evidence="2">Uncharacterized protein</fullName>
    </submittedName>
</protein>
<gene>
    <name evidence="2" type="ORF">ACAOBT_LOCUS12220</name>
</gene>
<dbReference type="Proteomes" id="UP001152888">
    <property type="component" value="Unassembled WGS sequence"/>
</dbReference>
<reference evidence="2" key="1">
    <citation type="submission" date="2022-03" db="EMBL/GenBank/DDBJ databases">
        <authorList>
            <person name="Sayadi A."/>
        </authorList>
    </citation>
    <scope>NUCLEOTIDE SEQUENCE</scope>
</reference>
<feature type="region of interest" description="Disordered" evidence="1">
    <location>
        <begin position="1"/>
        <end position="31"/>
    </location>
</feature>
<feature type="compositionally biased region" description="Low complexity" evidence="1">
    <location>
        <begin position="9"/>
        <end position="19"/>
    </location>
</feature>
<sequence>MPTDNDPPDGGSTDMDISSIGGGSNNGVDSRQGLILNTSISTDTTPDKCTVFNLQKPKQYSDFIYVFVEKINTENIGTLHPMAIGHIFHKKLNIPNIVNIEKVGQMPNTEFPPLPPKEPSHSRSANPSRSQSTNSFHTVTQRIARPLSQQEKPNKKRKVVSPINDSHIPPMFPFSFGPSNPLPLRETDTTEIPDDRFLEALFKTLQLILSKVKSFEELANIDITYVKNIYKDSYPPNEEPSDQDEY</sequence>
<evidence type="ECO:0000256" key="1">
    <source>
        <dbReference type="SAM" id="MobiDB-lite"/>
    </source>
</evidence>
<accession>A0A9P0PEC8</accession>
<dbReference type="AlphaFoldDB" id="A0A9P0PEC8"/>
<organism evidence="2 3">
    <name type="scientific">Acanthoscelides obtectus</name>
    <name type="common">Bean weevil</name>
    <name type="synonym">Bruchus obtectus</name>
    <dbReference type="NCBI Taxonomy" id="200917"/>
    <lineage>
        <taxon>Eukaryota</taxon>
        <taxon>Metazoa</taxon>
        <taxon>Ecdysozoa</taxon>
        <taxon>Arthropoda</taxon>
        <taxon>Hexapoda</taxon>
        <taxon>Insecta</taxon>
        <taxon>Pterygota</taxon>
        <taxon>Neoptera</taxon>
        <taxon>Endopterygota</taxon>
        <taxon>Coleoptera</taxon>
        <taxon>Polyphaga</taxon>
        <taxon>Cucujiformia</taxon>
        <taxon>Chrysomeloidea</taxon>
        <taxon>Chrysomelidae</taxon>
        <taxon>Bruchinae</taxon>
        <taxon>Bruchini</taxon>
        <taxon>Acanthoscelides</taxon>
    </lineage>
</organism>